<comment type="caution">
    <text evidence="4">The sequence shown here is derived from an EMBL/GenBank/DDBJ whole genome shotgun (WGS) entry which is preliminary data.</text>
</comment>
<dbReference type="InterPro" id="IPR017900">
    <property type="entry name" value="4Fe4S_Fe_S_CS"/>
</dbReference>
<protein>
    <recommendedName>
        <fullName evidence="3">4Fe-4S ferredoxin-type domain-containing protein</fullName>
    </recommendedName>
</protein>
<dbReference type="InterPro" id="IPR015421">
    <property type="entry name" value="PyrdxlP-dep_Trfase_major"/>
</dbReference>
<name>A0A0F8VV42_9ZZZZ</name>
<evidence type="ECO:0000259" key="3">
    <source>
        <dbReference type="PROSITE" id="PS51379"/>
    </source>
</evidence>
<evidence type="ECO:0000313" key="4">
    <source>
        <dbReference type="EMBL" id="KKK48223.1"/>
    </source>
</evidence>
<evidence type="ECO:0000256" key="2">
    <source>
        <dbReference type="ARBA" id="ARBA00006490"/>
    </source>
</evidence>
<evidence type="ECO:0000256" key="1">
    <source>
        <dbReference type="ARBA" id="ARBA00001933"/>
    </source>
</evidence>
<organism evidence="4">
    <name type="scientific">marine sediment metagenome</name>
    <dbReference type="NCBI Taxonomy" id="412755"/>
    <lineage>
        <taxon>unclassified sequences</taxon>
        <taxon>metagenomes</taxon>
        <taxon>ecological metagenomes</taxon>
    </lineage>
</organism>
<dbReference type="InterPro" id="IPR017896">
    <property type="entry name" value="4Fe4S_Fe-S-bd"/>
</dbReference>
<dbReference type="SUPFAM" id="SSF53383">
    <property type="entry name" value="PLP-dependent transferases"/>
    <property type="match status" value="1"/>
</dbReference>
<gene>
    <name evidence="4" type="ORF">LCGC14_3147310</name>
</gene>
<dbReference type="PROSITE" id="PS51379">
    <property type="entry name" value="4FE4S_FER_2"/>
    <property type="match status" value="1"/>
</dbReference>
<dbReference type="PANTHER" id="PTHR11601">
    <property type="entry name" value="CYSTEINE DESULFURYLASE FAMILY MEMBER"/>
    <property type="match status" value="1"/>
</dbReference>
<dbReference type="SUPFAM" id="SSF54862">
    <property type="entry name" value="4Fe-4S ferredoxins"/>
    <property type="match status" value="1"/>
</dbReference>
<dbReference type="PROSITE" id="PS00198">
    <property type="entry name" value="4FE4S_FER_1"/>
    <property type="match status" value="1"/>
</dbReference>
<dbReference type="Gene3D" id="3.40.640.10">
    <property type="entry name" value="Type I PLP-dependent aspartate aminotransferase-like (Major domain)"/>
    <property type="match status" value="1"/>
</dbReference>
<dbReference type="InterPro" id="IPR015424">
    <property type="entry name" value="PyrdxlP-dep_Trfase"/>
</dbReference>
<feature type="non-terminal residue" evidence="4">
    <location>
        <position position="146"/>
    </location>
</feature>
<dbReference type="InterPro" id="IPR015422">
    <property type="entry name" value="PyrdxlP-dep_Trfase_small"/>
</dbReference>
<dbReference type="EMBL" id="LAZR01069175">
    <property type="protein sequence ID" value="KKK48223.1"/>
    <property type="molecule type" value="Genomic_DNA"/>
</dbReference>
<dbReference type="Gene3D" id="3.90.1150.10">
    <property type="entry name" value="Aspartate Aminotransferase, domain 1"/>
    <property type="match status" value="1"/>
</dbReference>
<sequence length="146" mass="16313">MSFKNIYLDNNATTMTAPEVLEAMLPFLGEKYGNPSSMHSFGGVIQKDLEQAREKVAELLNCHPTEVVYTSCGSESDNFALRGLVDAYPEKRHIITTKDDGSLRCVACYMCETACPADCIKIIAEEDPEATVEWEKRPLLFEIDLL</sequence>
<comment type="cofactor">
    <cofactor evidence="1">
        <name>pyridoxal 5'-phosphate</name>
        <dbReference type="ChEBI" id="CHEBI:597326"/>
    </cofactor>
</comment>
<dbReference type="AlphaFoldDB" id="A0A0F8VV42"/>
<dbReference type="InterPro" id="IPR000192">
    <property type="entry name" value="Aminotrans_V_dom"/>
</dbReference>
<reference evidence="4" key="1">
    <citation type="journal article" date="2015" name="Nature">
        <title>Complex archaea that bridge the gap between prokaryotes and eukaryotes.</title>
        <authorList>
            <person name="Spang A."/>
            <person name="Saw J.H."/>
            <person name="Jorgensen S.L."/>
            <person name="Zaremba-Niedzwiedzka K."/>
            <person name="Martijn J."/>
            <person name="Lind A.E."/>
            <person name="van Eijk R."/>
            <person name="Schleper C."/>
            <person name="Guy L."/>
            <person name="Ettema T.J."/>
        </authorList>
    </citation>
    <scope>NUCLEOTIDE SEQUENCE</scope>
</reference>
<proteinExistence type="inferred from homology"/>
<dbReference type="Pfam" id="PF00266">
    <property type="entry name" value="Aminotran_5"/>
    <property type="match status" value="1"/>
</dbReference>
<accession>A0A0F8VV42</accession>
<comment type="similarity">
    <text evidence="2">Belongs to the class-V pyridoxal-phosphate-dependent aminotransferase family. NifS/IscS subfamily.</text>
</comment>
<feature type="domain" description="4Fe-4S ferredoxin-type" evidence="3">
    <location>
        <begin position="94"/>
        <end position="125"/>
    </location>
</feature>
<dbReference type="PANTHER" id="PTHR11601:SF34">
    <property type="entry name" value="CYSTEINE DESULFURASE"/>
    <property type="match status" value="1"/>
</dbReference>